<keyword evidence="2" id="KW-1185">Reference proteome</keyword>
<accession>A0A517TSX9</accession>
<evidence type="ECO:0000313" key="2">
    <source>
        <dbReference type="Proteomes" id="UP000317909"/>
    </source>
</evidence>
<proteinExistence type="predicted"/>
<organism evidence="1 2">
    <name type="scientific">Lacipirellula limnantheis</name>
    <dbReference type="NCBI Taxonomy" id="2528024"/>
    <lineage>
        <taxon>Bacteria</taxon>
        <taxon>Pseudomonadati</taxon>
        <taxon>Planctomycetota</taxon>
        <taxon>Planctomycetia</taxon>
        <taxon>Pirellulales</taxon>
        <taxon>Lacipirellulaceae</taxon>
        <taxon>Lacipirellula</taxon>
    </lineage>
</organism>
<dbReference type="KEGG" id="llh:I41_06330"/>
<gene>
    <name evidence="1" type="ORF">I41_06330</name>
</gene>
<sequence length="118" mass="14032">MQEEIDALVAELGTVPPPWVAYDEHPYSICWRMGGGESHKEVWWAWWEQQGFSEEQKVAYFRRWPPPHCWLAFLIEAVWGVDTFEERDKLGPYFERTAALGFGGQQEYERDLDDPKWH</sequence>
<dbReference type="AlphaFoldDB" id="A0A517TSX9"/>
<dbReference type="EMBL" id="CP036339">
    <property type="protein sequence ID" value="QDT71476.1"/>
    <property type="molecule type" value="Genomic_DNA"/>
</dbReference>
<protein>
    <submittedName>
        <fullName evidence="1">Uncharacterized protein</fullName>
    </submittedName>
</protein>
<name>A0A517TSX9_9BACT</name>
<reference evidence="1 2" key="1">
    <citation type="submission" date="2019-02" db="EMBL/GenBank/DDBJ databases">
        <title>Deep-cultivation of Planctomycetes and their phenomic and genomic characterization uncovers novel biology.</title>
        <authorList>
            <person name="Wiegand S."/>
            <person name="Jogler M."/>
            <person name="Boedeker C."/>
            <person name="Pinto D."/>
            <person name="Vollmers J."/>
            <person name="Rivas-Marin E."/>
            <person name="Kohn T."/>
            <person name="Peeters S.H."/>
            <person name="Heuer A."/>
            <person name="Rast P."/>
            <person name="Oberbeckmann S."/>
            <person name="Bunk B."/>
            <person name="Jeske O."/>
            <person name="Meyerdierks A."/>
            <person name="Storesund J.E."/>
            <person name="Kallscheuer N."/>
            <person name="Luecker S."/>
            <person name="Lage O.M."/>
            <person name="Pohl T."/>
            <person name="Merkel B.J."/>
            <person name="Hornburger P."/>
            <person name="Mueller R.-W."/>
            <person name="Bruemmer F."/>
            <person name="Labrenz M."/>
            <person name="Spormann A.M."/>
            <person name="Op den Camp H."/>
            <person name="Overmann J."/>
            <person name="Amann R."/>
            <person name="Jetten M.S.M."/>
            <person name="Mascher T."/>
            <person name="Medema M.H."/>
            <person name="Devos D.P."/>
            <person name="Kaster A.-K."/>
            <person name="Ovreas L."/>
            <person name="Rohde M."/>
            <person name="Galperin M.Y."/>
            <person name="Jogler C."/>
        </authorList>
    </citation>
    <scope>NUCLEOTIDE SEQUENCE [LARGE SCALE GENOMIC DNA]</scope>
    <source>
        <strain evidence="1 2">I41</strain>
    </source>
</reference>
<evidence type="ECO:0000313" key="1">
    <source>
        <dbReference type="EMBL" id="QDT71476.1"/>
    </source>
</evidence>
<dbReference type="Proteomes" id="UP000317909">
    <property type="component" value="Chromosome"/>
</dbReference>